<proteinExistence type="predicted"/>
<keyword evidence="1" id="KW-0040">ANK repeat</keyword>
<accession>A0AAN6S4G2</accession>
<dbReference type="PANTHER" id="PTHR24121:SF21">
    <property type="entry name" value="ANKYRIN REPEAT FAMILY PROTEIN"/>
    <property type="match status" value="1"/>
</dbReference>
<comment type="caution">
    <text evidence="4">The sequence shown here is derived from an EMBL/GenBank/DDBJ whole genome shotgun (WGS) entry which is preliminary data.</text>
</comment>
<feature type="domain" description="B30.2/SPRY" evidence="3">
    <location>
        <begin position="100"/>
        <end position="302"/>
    </location>
</feature>
<feature type="region of interest" description="Disordered" evidence="2">
    <location>
        <begin position="308"/>
        <end position="353"/>
    </location>
</feature>
<dbReference type="SUPFAM" id="SSF48403">
    <property type="entry name" value="Ankyrin repeat"/>
    <property type="match status" value="1"/>
</dbReference>
<evidence type="ECO:0000313" key="5">
    <source>
        <dbReference type="Proteomes" id="UP001303473"/>
    </source>
</evidence>
<feature type="compositionally biased region" description="Acidic residues" evidence="2">
    <location>
        <begin position="336"/>
        <end position="353"/>
    </location>
</feature>
<evidence type="ECO:0000256" key="2">
    <source>
        <dbReference type="SAM" id="MobiDB-lite"/>
    </source>
</evidence>
<dbReference type="InterPro" id="IPR013320">
    <property type="entry name" value="ConA-like_dom_sf"/>
</dbReference>
<dbReference type="Gene3D" id="1.25.40.20">
    <property type="entry name" value="Ankyrin repeat-containing domain"/>
    <property type="match status" value="2"/>
</dbReference>
<reference evidence="5" key="1">
    <citation type="journal article" date="2023" name="Mol. Phylogenet. Evol.">
        <title>Genome-scale phylogeny and comparative genomics of the fungal order Sordariales.</title>
        <authorList>
            <person name="Hensen N."/>
            <person name="Bonometti L."/>
            <person name="Westerberg I."/>
            <person name="Brannstrom I.O."/>
            <person name="Guillou S."/>
            <person name="Cros-Aarteil S."/>
            <person name="Calhoun S."/>
            <person name="Haridas S."/>
            <person name="Kuo A."/>
            <person name="Mondo S."/>
            <person name="Pangilinan J."/>
            <person name="Riley R."/>
            <person name="LaButti K."/>
            <person name="Andreopoulos B."/>
            <person name="Lipzen A."/>
            <person name="Chen C."/>
            <person name="Yan M."/>
            <person name="Daum C."/>
            <person name="Ng V."/>
            <person name="Clum A."/>
            <person name="Steindorff A."/>
            <person name="Ohm R.A."/>
            <person name="Martin F."/>
            <person name="Silar P."/>
            <person name="Natvig D.O."/>
            <person name="Lalanne C."/>
            <person name="Gautier V."/>
            <person name="Ament-Velasquez S.L."/>
            <person name="Kruys A."/>
            <person name="Hutchinson M.I."/>
            <person name="Powell A.J."/>
            <person name="Barry K."/>
            <person name="Miller A.N."/>
            <person name="Grigoriev I.V."/>
            <person name="Debuchy R."/>
            <person name="Gladieux P."/>
            <person name="Hiltunen Thoren M."/>
            <person name="Johannesson H."/>
        </authorList>
    </citation>
    <scope>NUCLEOTIDE SEQUENCE [LARGE SCALE GENOMIC DNA]</scope>
    <source>
        <strain evidence="5">CBS 340.73</strain>
    </source>
</reference>
<feature type="repeat" description="ANK" evidence="1">
    <location>
        <begin position="93"/>
        <end position="125"/>
    </location>
</feature>
<dbReference type="EMBL" id="MU853800">
    <property type="protein sequence ID" value="KAK3940100.1"/>
    <property type="molecule type" value="Genomic_DNA"/>
</dbReference>
<dbReference type="InterPro" id="IPR001870">
    <property type="entry name" value="B30.2/SPRY"/>
</dbReference>
<dbReference type="InterPro" id="IPR002110">
    <property type="entry name" value="Ankyrin_rpt"/>
</dbReference>
<evidence type="ECO:0000259" key="3">
    <source>
        <dbReference type="PROSITE" id="PS50188"/>
    </source>
</evidence>
<dbReference type="Pfam" id="PF00622">
    <property type="entry name" value="SPRY"/>
    <property type="match status" value="1"/>
</dbReference>
<dbReference type="Gene3D" id="2.60.120.920">
    <property type="match status" value="1"/>
</dbReference>
<evidence type="ECO:0000313" key="4">
    <source>
        <dbReference type="EMBL" id="KAK3940100.1"/>
    </source>
</evidence>
<dbReference type="PROSITE" id="PS50088">
    <property type="entry name" value="ANK_REPEAT"/>
    <property type="match status" value="1"/>
</dbReference>
<protein>
    <submittedName>
        <fullName evidence="4">Ankyrin repeat-containing domain protein</fullName>
    </submittedName>
</protein>
<name>A0AAN6S4G2_9PEZI</name>
<dbReference type="PANTHER" id="PTHR24121">
    <property type="entry name" value="NO MECHANORECEPTOR POTENTIAL C, ISOFORM D-RELATED"/>
    <property type="match status" value="1"/>
</dbReference>
<dbReference type="InterPro" id="IPR036770">
    <property type="entry name" value="Ankyrin_rpt-contain_sf"/>
</dbReference>
<dbReference type="SMART" id="SM00449">
    <property type="entry name" value="SPRY"/>
    <property type="match status" value="1"/>
</dbReference>
<dbReference type="SUPFAM" id="SSF49899">
    <property type="entry name" value="Concanavalin A-like lectins/glucanases"/>
    <property type="match status" value="1"/>
</dbReference>
<evidence type="ECO:0000256" key="1">
    <source>
        <dbReference type="PROSITE-ProRule" id="PRU00023"/>
    </source>
</evidence>
<dbReference type="AlphaFoldDB" id="A0AAN6S4G2"/>
<gene>
    <name evidence="4" type="ORF">QBC46DRAFT_341811</name>
</gene>
<dbReference type="PROSITE" id="PS50188">
    <property type="entry name" value="B302_SPRY"/>
    <property type="match status" value="1"/>
</dbReference>
<sequence>MGELDLAKRKDAQPTQKAFELAATNGHARVLRVLKEAHEEREDSSGDTDTFTTAASVIAVQKGHSAAVNELVTPELAEAIRAQGFSCDETDEGDNTPLHIATQHGKLSTIDTLIKLGADGNKYNEEEETPFYHASRNGSVNTVRSACYSDHIGVVKCLLEFDANHTIAGSQGWTVLHPSYDNKAIAEMLLDKHPDLLHLKNNYESTAIVMVGWDCGSWGHHGDDGRLFVEDGRGRPYGKTFGVGDTIGCGVDFDTGNAYFARNGENFGVAASGLKGKLYPAVSFRTIMVDCSVTATFTGPFRFPNPLFPEDAAQSPGQEKKSGLKEDRGVGSGILSDEEKESGSDSDDSTWRW</sequence>
<dbReference type="PROSITE" id="PS50297">
    <property type="entry name" value="ANK_REP_REGION"/>
    <property type="match status" value="1"/>
</dbReference>
<dbReference type="SMART" id="SM00248">
    <property type="entry name" value="ANK"/>
    <property type="match status" value="2"/>
</dbReference>
<dbReference type="Pfam" id="PF12796">
    <property type="entry name" value="Ank_2"/>
    <property type="match status" value="1"/>
</dbReference>
<feature type="compositionally biased region" description="Basic and acidic residues" evidence="2">
    <location>
        <begin position="318"/>
        <end position="329"/>
    </location>
</feature>
<dbReference type="InterPro" id="IPR043136">
    <property type="entry name" value="B30.2/SPRY_sf"/>
</dbReference>
<organism evidence="4 5">
    <name type="scientific">Diplogelasinospora grovesii</name>
    <dbReference type="NCBI Taxonomy" id="303347"/>
    <lineage>
        <taxon>Eukaryota</taxon>
        <taxon>Fungi</taxon>
        <taxon>Dikarya</taxon>
        <taxon>Ascomycota</taxon>
        <taxon>Pezizomycotina</taxon>
        <taxon>Sordariomycetes</taxon>
        <taxon>Sordariomycetidae</taxon>
        <taxon>Sordariales</taxon>
        <taxon>Diplogelasinosporaceae</taxon>
        <taxon>Diplogelasinospora</taxon>
    </lineage>
</organism>
<dbReference type="Proteomes" id="UP001303473">
    <property type="component" value="Unassembled WGS sequence"/>
</dbReference>
<dbReference type="InterPro" id="IPR003877">
    <property type="entry name" value="SPRY_dom"/>
</dbReference>
<keyword evidence="5" id="KW-1185">Reference proteome</keyword>